<dbReference type="EMBL" id="GL996499">
    <property type="protein sequence ID" value="EGW35505.1"/>
    <property type="molecule type" value="Genomic_DNA"/>
</dbReference>
<dbReference type="KEGG" id="spaa:SPAPADRAFT_58744"/>
<reference evidence="5 6" key="1">
    <citation type="journal article" date="2011" name="Proc. Natl. Acad. Sci. U.S.A.">
        <title>Comparative genomics of xylose-fermenting fungi for enhanced biofuel production.</title>
        <authorList>
            <person name="Wohlbach D.J."/>
            <person name="Kuo A."/>
            <person name="Sato T.K."/>
            <person name="Potts K.M."/>
            <person name="Salamov A.A."/>
            <person name="LaButti K.M."/>
            <person name="Sun H."/>
            <person name="Clum A."/>
            <person name="Pangilinan J.L."/>
            <person name="Lindquist E.A."/>
            <person name="Lucas S."/>
            <person name="Lapidus A."/>
            <person name="Jin M."/>
            <person name="Gunawan C."/>
            <person name="Balan V."/>
            <person name="Dale B.E."/>
            <person name="Jeffries T.W."/>
            <person name="Zinkel R."/>
            <person name="Barry K.W."/>
            <person name="Grigoriev I.V."/>
            <person name="Gasch A.P."/>
        </authorList>
    </citation>
    <scope>NUCLEOTIDE SEQUENCE [LARGE SCALE GENOMIC DNA]</scope>
    <source>
        <strain evidence="6">NRRL Y-27907 / 11-Y1</strain>
    </source>
</reference>
<evidence type="ECO:0000256" key="2">
    <source>
        <dbReference type="SAM" id="Phobius"/>
    </source>
</evidence>
<dbReference type="SMART" id="SM01190">
    <property type="entry name" value="EMP24_GP25L"/>
    <property type="match status" value="1"/>
</dbReference>
<protein>
    <recommendedName>
        <fullName evidence="4">GOLD domain-containing protein</fullName>
    </recommendedName>
</protein>
<keyword evidence="1" id="KW-0175">Coiled coil</keyword>
<dbReference type="Pfam" id="PF01105">
    <property type="entry name" value="EMP24_GP25L"/>
    <property type="match status" value="1"/>
</dbReference>
<feature type="signal peptide" evidence="3">
    <location>
        <begin position="1"/>
        <end position="18"/>
    </location>
</feature>
<dbReference type="RefSeq" id="XP_007372917.1">
    <property type="nucleotide sequence ID" value="XM_007372855.1"/>
</dbReference>
<keyword evidence="6" id="KW-1185">Reference proteome</keyword>
<feature type="chain" id="PRO_5003442312" description="GOLD domain-containing protein" evidence="3">
    <location>
        <begin position="19"/>
        <end position="256"/>
    </location>
</feature>
<keyword evidence="3" id="KW-0732">Signal</keyword>
<evidence type="ECO:0000259" key="4">
    <source>
        <dbReference type="SMART" id="SM01190"/>
    </source>
</evidence>
<evidence type="ECO:0000313" key="5">
    <source>
        <dbReference type="EMBL" id="EGW35505.1"/>
    </source>
</evidence>
<keyword evidence="2" id="KW-0812">Transmembrane</keyword>
<feature type="transmembrane region" description="Helical" evidence="2">
    <location>
        <begin position="221"/>
        <end position="246"/>
    </location>
</feature>
<feature type="domain" description="GOLD" evidence="4">
    <location>
        <begin position="18"/>
        <end position="251"/>
    </location>
</feature>
<evidence type="ECO:0000256" key="3">
    <source>
        <dbReference type="SAM" id="SignalP"/>
    </source>
</evidence>
<dbReference type="GeneID" id="18872584"/>
<evidence type="ECO:0000256" key="1">
    <source>
        <dbReference type="SAM" id="Coils"/>
    </source>
</evidence>
<gene>
    <name evidence="5" type="ORF">SPAPADRAFT_58744</name>
</gene>
<name>G3AH75_SPAPN</name>
<dbReference type="InParanoid" id="G3AH75"/>
<dbReference type="InterPro" id="IPR009038">
    <property type="entry name" value="GOLD_dom"/>
</dbReference>
<feature type="coiled-coil region" evidence="1">
    <location>
        <begin position="175"/>
        <end position="202"/>
    </location>
</feature>
<dbReference type="eggNOG" id="ENOG502T27P">
    <property type="taxonomic scope" value="Eukaryota"/>
</dbReference>
<dbReference type="Proteomes" id="UP000000709">
    <property type="component" value="Unassembled WGS sequence"/>
</dbReference>
<dbReference type="HOGENOM" id="CLU_947017_0_0_1"/>
<dbReference type="OrthoDB" id="4013248at2759"/>
<dbReference type="AlphaFoldDB" id="G3AH75"/>
<sequence length="256" mass="29931">MLSIFILIFLFITTYVSALGISVSPVKYGQSKQMSSISNLHHCVTYETNVNDIIFVTVKTEEKLPSQILNLNIFDSDSNQLRNQKDIGQREIELIISHANNKYREVKSSKRGEAAKKTINICFDNVYTDMSWSFTPADYEVELFVDIKKDMKDTNYDLYRKYFSKSRKQTEKFTQENLDTNMEEVKQELNAIVEKLESSESILRDLMDQEYKLRDVNEEIYSGYTIISIVVLSFIVFSGLIQLIYFKCYLKKRKLL</sequence>
<keyword evidence="2" id="KW-1133">Transmembrane helix</keyword>
<evidence type="ECO:0000313" key="6">
    <source>
        <dbReference type="Proteomes" id="UP000000709"/>
    </source>
</evidence>
<accession>G3AH75</accession>
<keyword evidence="2" id="KW-0472">Membrane</keyword>
<organism evidence="6">
    <name type="scientific">Spathaspora passalidarum (strain NRRL Y-27907 / 11-Y1)</name>
    <dbReference type="NCBI Taxonomy" id="619300"/>
    <lineage>
        <taxon>Eukaryota</taxon>
        <taxon>Fungi</taxon>
        <taxon>Dikarya</taxon>
        <taxon>Ascomycota</taxon>
        <taxon>Saccharomycotina</taxon>
        <taxon>Pichiomycetes</taxon>
        <taxon>Debaryomycetaceae</taxon>
        <taxon>Spathaspora</taxon>
    </lineage>
</organism>
<proteinExistence type="predicted"/>
<dbReference type="OMA" id="LVYICFD"/>